<dbReference type="PRINTS" id="PR00705">
    <property type="entry name" value="PAPAIN"/>
</dbReference>
<dbReference type="Proteomes" id="UP000492821">
    <property type="component" value="Unassembled WGS sequence"/>
</dbReference>
<evidence type="ECO:0000259" key="4">
    <source>
        <dbReference type="SMART" id="SM00848"/>
    </source>
</evidence>
<dbReference type="CDD" id="cd02248">
    <property type="entry name" value="Peptidase_C1A"/>
    <property type="match status" value="1"/>
</dbReference>
<feature type="domain" description="Peptidase C1A papain C-terminal" evidence="3">
    <location>
        <begin position="218"/>
        <end position="427"/>
    </location>
</feature>
<comment type="similarity">
    <text evidence="1">Belongs to the peptidase C1 family.</text>
</comment>
<dbReference type="Gene3D" id="3.90.70.10">
    <property type="entry name" value="Cysteine proteinases"/>
    <property type="match status" value="1"/>
</dbReference>
<reference evidence="6" key="2">
    <citation type="submission" date="2020-10" db="UniProtKB">
        <authorList>
            <consortium name="WormBaseParasite"/>
        </authorList>
    </citation>
    <scope>IDENTIFICATION</scope>
</reference>
<keyword evidence="2" id="KW-0472">Membrane</keyword>
<feature type="domain" description="Cathepsin propeptide inhibitor" evidence="4">
    <location>
        <begin position="128"/>
        <end position="184"/>
    </location>
</feature>
<organism evidence="5 6">
    <name type="scientific">Panagrellus redivivus</name>
    <name type="common">Microworm</name>
    <dbReference type="NCBI Taxonomy" id="6233"/>
    <lineage>
        <taxon>Eukaryota</taxon>
        <taxon>Metazoa</taxon>
        <taxon>Ecdysozoa</taxon>
        <taxon>Nematoda</taxon>
        <taxon>Chromadorea</taxon>
        <taxon>Rhabditida</taxon>
        <taxon>Tylenchina</taxon>
        <taxon>Panagrolaimomorpha</taxon>
        <taxon>Panagrolaimoidea</taxon>
        <taxon>Panagrolaimidae</taxon>
        <taxon>Panagrellus</taxon>
    </lineage>
</organism>
<dbReference type="GO" id="GO:0006508">
    <property type="term" value="P:proteolysis"/>
    <property type="evidence" value="ECO:0007669"/>
    <property type="project" value="InterPro"/>
</dbReference>
<dbReference type="InterPro" id="IPR013201">
    <property type="entry name" value="Prot_inhib_I29"/>
</dbReference>
<dbReference type="InterPro" id="IPR039417">
    <property type="entry name" value="Peptidase_C1A_papain-like"/>
</dbReference>
<dbReference type="SUPFAM" id="SSF54001">
    <property type="entry name" value="Cysteine proteinases"/>
    <property type="match status" value="1"/>
</dbReference>
<dbReference type="Pfam" id="PF08246">
    <property type="entry name" value="Inhibitor_I29"/>
    <property type="match status" value="1"/>
</dbReference>
<name>A0A7E4V4Y1_PANRE</name>
<dbReference type="PROSITE" id="PS00639">
    <property type="entry name" value="THIOL_PROTEASE_HIS"/>
    <property type="match status" value="1"/>
</dbReference>
<keyword evidence="5" id="KW-1185">Reference proteome</keyword>
<dbReference type="SMART" id="SM00848">
    <property type="entry name" value="Inhibitor_I29"/>
    <property type="match status" value="1"/>
</dbReference>
<dbReference type="InterPro" id="IPR000668">
    <property type="entry name" value="Peptidase_C1A_C"/>
</dbReference>
<evidence type="ECO:0000313" key="6">
    <source>
        <dbReference type="WBParaSite" id="Pan_g16615.t1"/>
    </source>
</evidence>
<evidence type="ECO:0000313" key="5">
    <source>
        <dbReference type="Proteomes" id="UP000492821"/>
    </source>
</evidence>
<dbReference type="AlphaFoldDB" id="A0A7E4V4Y1"/>
<keyword evidence="2" id="KW-0812">Transmembrane</keyword>
<accession>A0A7E4V4Y1</accession>
<evidence type="ECO:0000256" key="1">
    <source>
        <dbReference type="ARBA" id="ARBA00008455"/>
    </source>
</evidence>
<dbReference type="InterPro" id="IPR038765">
    <property type="entry name" value="Papain-like_cys_pep_sf"/>
</dbReference>
<dbReference type="SMART" id="SM00645">
    <property type="entry name" value="Pept_C1"/>
    <property type="match status" value="1"/>
</dbReference>
<sequence>MIVPYQLQPPIESYKFTHLEGFDRPFLQNIQTVKISMASSHSSRSNLLGDCETAAENFKTRPKSVKYVLFQGCIIFVGSFLLFAGVHCLANHVFSNKDGNQKLAVDVISPLRMMLSDKVVDHAVFVQFESLVNHLNITYTSKDEVFNRYQIFSNNLKRIESAQKRNKNALFGVNRFTLMSDVELRAYLMPESYFSQSVSTLSPGYEIANKTVELLSKRPDSVDWLKKGYVTGVKSQGPCTACWAFAVTATIESMRAIQGYPLENRSEQELIDCDDDNLGCYGGRLDYAFRHIAIYGQTLDELYPYAAQLQNCRLVTAKKVKISGLVRFGLNENYLADWVAARGPVATGLVFTFEMFAYKSGVVNPTDCAHHALGFHALAIVGYGTENGVYYWHLKNSWGTDVGDNGYIKVKRGVNCCGIGQYAVAPIP</sequence>
<dbReference type="InterPro" id="IPR013128">
    <property type="entry name" value="Peptidase_C1A"/>
</dbReference>
<keyword evidence="2" id="KW-1133">Transmembrane helix</keyword>
<proteinExistence type="inferred from homology"/>
<dbReference type="Pfam" id="PF00112">
    <property type="entry name" value="Peptidase_C1"/>
    <property type="match status" value="1"/>
</dbReference>
<dbReference type="InterPro" id="IPR025660">
    <property type="entry name" value="Pept_his_AS"/>
</dbReference>
<dbReference type="PANTHER" id="PTHR12411">
    <property type="entry name" value="CYSTEINE PROTEASE FAMILY C1-RELATED"/>
    <property type="match status" value="1"/>
</dbReference>
<feature type="transmembrane region" description="Helical" evidence="2">
    <location>
        <begin position="67"/>
        <end position="86"/>
    </location>
</feature>
<dbReference type="WBParaSite" id="Pan_g16615.t1">
    <property type="protein sequence ID" value="Pan_g16615.t1"/>
    <property type="gene ID" value="Pan_g16615"/>
</dbReference>
<protein>
    <submittedName>
        <fullName evidence="6">Pept_C1 domain-containing protein</fullName>
    </submittedName>
</protein>
<reference evidence="5" key="1">
    <citation type="journal article" date="2013" name="Genetics">
        <title>The draft genome and transcriptome of Panagrellus redivivus are shaped by the harsh demands of a free-living lifestyle.</title>
        <authorList>
            <person name="Srinivasan J."/>
            <person name="Dillman A.R."/>
            <person name="Macchietto M.G."/>
            <person name="Heikkinen L."/>
            <person name="Lakso M."/>
            <person name="Fracchia K.M."/>
            <person name="Antoshechkin I."/>
            <person name="Mortazavi A."/>
            <person name="Wong G."/>
            <person name="Sternberg P.W."/>
        </authorList>
    </citation>
    <scope>NUCLEOTIDE SEQUENCE [LARGE SCALE GENOMIC DNA]</scope>
    <source>
        <strain evidence="5">MT8872</strain>
    </source>
</reference>
<evidence type="ECO:0000259" key="3">
    <source>
        <dbReference type="SMART" id="SM00645"/>
    </source>
</evidence>
<dbReference type="GO" id="GO:0008234">
    <property type="term" value="F:cysteine-type peptidase activity"/>
    <property type="evidence" value="ECO:0007669"/>
    <property type="project" value="InterPro"/>
</dbReference>
<evidence type="ECO:0000256" key="2">
    <source>
        <dbReference type="SAM" id="Phobius"/>
    </source>
</evidence>